<name>F5XI78_MICPN</name>
<keyword evidence="2" id="KW-0472">Membrane</keyword>
<keyword evidence="4" id="KW-1185">Reference proteome</keyword>
<dbReference type="Proteomes" id="UP000007947">
    <property type="component" value="Chromosome"/>
</dbReference>
<keyword evidence="2" id="KW-0812">Transmembrane</keyword>
<dbReference type="STRING" id="1032480.MLP_27330"/>
<feature type="region of interest" description="Disordered" evidence="1">
    <location>
        <begin position="349"/>
        <end position="373"/>
    </location>
</feature>
<sequence length="373" mass="39422">MIISSGGAAGRLLLRCLLVTVLAAWALLVCGIVPANAAGPTWQMQPSGKNGPSTRPHHVYDLAPGAVVKDYVRIENLGDKSLTLRLYATDAFSTTSGQFALLPSAEKPTDVGTWVTMSADEVTVKPGKDVIVPFEVVVPDNASPGDHVGAVISSLVTEQTNSKGEKILVESRIGSRIYLRVKGDTTQQLQIDNLSVGWTGSFWRPWDGRVAVSYDVTNTGNIRVTSTPQIVVNGPIGLQLARSAGPALPELLPGSTIRVSSDAEGNDAIPGPELSPVFAAGFVRANLALRADTTIVASSSAGLVAIPWLLVIALAVVVAAVVVWWWRRRNQQDRIEALVAERVAAERAGENAAERAGENTGNDQVKKESVSGP</sequence>
<feature type="compositionally biased region" description="Basic and acidic residues" evidence="1">
    <location>
        <begin position="364"/>
        <end position="373"/>
    </location>
</feature>
<gene>
    <name evidence="3" type="ordered locus">MLP_27330</name>
</gene>
<protein>
    <recommendedName>
        <fullName evidence="5">DUF916 domain-containing protein</fullName>
    </recommendedName>
</protein>
<dbReference type="AlphaFoldDB" id="F5XI78"/>
<dbReference type="EMBL" id="AP012204">
    <property type="protein sequence ID" value="BAK35747.1"/>
    <property type="molecule type" value="Genomic_DNA"/>
</dbReference>
<feature type="transmembrane region" description="Helical" evidence="2">
    <location>
        <begin position="305"/>
        <end position="326"/>
    </location>
</feature>
<evidence type="ECO:0000256" key="2">
    <source>
        <dbReference type="SAM" id="Phobius"/>
    </source>
</evidence>
<proteinExistence type="predicted"/>
<dbReference type="KEGG" id="mph:MLP_27330"/>
<accession>F5XI78</accession>
<dbReference type="OrthoDB" id="4336304at2"/>
<evidence type="ECO:0000256" key="1">
    <source>
        <dbReference type="SAM" id="MobiDB-lite"/>
    </source>
</evidence>
<organism evidence="3 4">
    <name type="scientific">Microlunatus phosphovorus (strain ATCC 700054 / DSM 10555 / JCM 9379 / NBRC 101784 / NCIMB 13414 / VKM Ac-1990 / NM-1)</name>
    <dbReference type="NCBI Taxonomy" id="1032480"/>
    <lineage>
        <taxon>Bacteria</taxon>
        <taxon>Bacillati</taxon>
        <taxon>Actinomycetota</taxon>
        <taxon>Actinomycetes</taxon>
        <taxon>Propionibacteriales</taxon>
        <taxon>Propionibacteriaceae</taxon>
        <taxon>Microlunatus</taxon>
    </lineage>
</organism>
<dbReference type="HOGENOM" id="CLU_051827_1_0_11"/>
<keyword evidence="2" id="KW-1133">Transmembrane helix</keyword>
<reference evidence="3 4" key="1">
    <citation type="submission" date="2011-05" db="EMBL/GenBank/DDBJ databases">
        <title>Whole genome sequence of Microlunatus phosphovorus NM-1.</title>
        <authorList>
            <person name="Hosoyama A."/>
            <person name="Sasaki K."/>
            <person name="Harada T."/>
            <person name="Igarashi R."/>
            <person name="Kawakoshi A."/>
            <person name="Sasagawa M."/>
            <person name="Fukada J."/>
            <person name="Nakamura S."/>
            <person name="Katano Y."/>
            <person name="Hanada S."/>
            <person name="Kamagata Y."/>
            <person name="Nakamura N."/>
            <person name="Yamazaki S."/>
            <person name="Fujita N."/>
        </authorList>
    </citation>
    <scope>NUCLEOTIDE SEQUENCE [LARGE SCALE GENOMIC DNA]</scope>
    <source>
        <strain evidence="4">ATCC 700054 / DSM 10555 / JCM 9379 / NBRC 101784 / NCIMB 13414 / VKM Ac-1990 / NM-1</strain>
    </source>
</reference>
<evidence type="ECO:0000313" key="3">
    <source>
        <dbReference type="EMBL" id="BAK35747.1"/>
    </source>
</evidence>
<dbReference type="RefSeq" id="WP_013863616.1">
    <property type="nucleotide sequence ID" value="NC_015635.1"/>
</dbReference>
<evidence type="ECO:0008006" key="5">
    <source>
        <dbReference type="Google" id="ProtNLM"/>
    </source>
</evidence>
<dbReference type="eggNOG" id="COG1470">
    <property type="taxonomic scope" value="Bacteria"/>
</dbReference>
<evidence type="ECO:0000313" key="4">
    <source>
        <dbReference type="Proteomes" id="UP000007947"/>
    </source>
</evidence>